<protein>
    <submittedName>
        <fullName evidence="2">Uncharacterized protein</fullName>
    </submittedName>
</protein>
<keyword evidence="1" id="KW-1133">Transmembrane helix</keyword>
<dbReference type="Proteomes" id="UP001243989">
    <property type="component" value="Unassembled WGS sequence"/>
</dbReference>
<reference evidence="2" key="1">
    <citation type="submission" date="2021-06" db="EMBL/GenBank/DDBJ databases">
        <title>Comparative genomics, transcriptomics and evolutionary studies reveal genomic signatures of adaptation to plant cell wall in hemibiotrophic fungi.</title>
        <authorList>
            <consortium name="DOE Joint Genome Institute"/>
            <person name="Baroncelli R."/>
            <person name="Diaz J.F."/>
            <person name="Benocci T."/>
            <person name="Peng M."/>
            <person name="Battaglia E."/>
            <person name="Haridas S."/>
            <person name="Andreopoulos W."/>
            <person name="Labutti K."/>
            <person name="Pangilinan J."/>
            <person name="Floch G.L."/>
            <person name="Makela M.R."/>
            <person name="Henrissat B."/>
            <person name="Grigoriev I.V."/>
            <person name="Crouch J.A."/>
            <person name="De Vries R.P."/>
            <person name="Sukno S.A."/>
            <person name="Thon M.R."/>
        </authorList>
    </citation>
    <scope>NUCLEOTIDE SEQUENCE</scope>
    <source>
        <strain evidence="2">CBS 102054</strain>
    </source>
</reference>
<name>A0AAJ0A067_9PEZI</name>
<dbReference type="GeneID" id="85466630"/>
<evidence type="ECO:0000313" key="3">
    <source>
        <dbReference type="Proteomes" id="UP001243989"/>
    </source>
</evidence>
<keyword evidence="3" id="KW-1185">Reference proteome</keyword>
<evidence type="ECO:0000313" key="2">
    <source>
        <dbReference type="EMBL" id="KAK1641428.1"/>
    </source>
</evidence>
<dbReference type="AlphaFoldDB" id="A0AAJ0A067"/>
<gene>
    <name evidence="2" type="ORF">BDP81DRAFT_133361</name>
</gene>
<keyword evidence="1" id="KW-0812">Transmembrane</keyword>
<proteinExistence type="predicted"/>
<organism evidence="2 3">
    <name type="scientific">Colletotrichum phormii</name>
    <dbReference type="NCBI Taxonomy" id="359342"/>
    <lineage>
        <taxon>Eukaryota</taxon>
        <taxon>Fungi</taxon>
        <taxon>Dikarya</taxon>
        <taxon>Ascomycota</taxon>
        <taxon>Pezizomycotina</taxon>
        <taxon>Sordariomycetes</taxon>
        <taxon>Hypocreomycetidae</taxon>
        <taxon>Glomerellales</taxon>
        <taxon>Glomerellaceae</taxon>
        <taxon>Colletotrichum</taxon>
        <taxon>Colletotrichum acutatum species complex</taxon>
    </lineage>
</organism>
<comment type="caution">
    <text evidence="2">The sequence shown here is derived from an EMBL/GenBank/DDBJ whole genome shotgun (WGS) entry which is preliminary data.</text>
</comment>
<dbReference type="EMBL" id="JAHMHQ010000003">
    <property type="protein sequence ID" value="KAK1641428.1"/>
    <property type="molecule type" value="Genomic_DNA"/>
</dbReference>
<evidence type="ECO:0000256" key="1">
    <source>
        <dbReference type="SAM" id="Phobius"/>
    </source>
</evidence>
<accession>A0AAJ0A067</accession>
<keyword evidence="1" id="KW-0472">Membrane</keyword>
<sequence>MWPFFLTSFVDQGYRRHPPRLQVPLKRPRRHSAAYCLVPILRTQSTKVGSTDTTCRLLGLKRDTAANAASILESWIDHRTSRAQSCRTHPPTSSHLPICPGCVESIQWMKGRLDPSSCSKNSPRNPPDATHLAPTTRKLHHLILRACKLPYYYTYLLRTNTVILVLCYGYLAIPLLLLGMNCFSSPLAPVRRA</sequence>
<dbReference type="RefSeq" id="XP_060450035.1">
    <property type="nucleotide sequence ID" value="XM_060581768.1"/>
</dbReference>
<feature type="transmembrane region" description="Helical" evidence="1">
    <location>
        <begin position="162"/>
        <end position="183"/>
    </location>
</feature>